<dbReference type="AlphaFoldDB" id="A0A8H5B707"/>
<feature type="region of interest" description="Disordered" evidence="1">
    <location>
        <begin position="496"/>
        <end position="531"/>
    </location>
</feature>
<comment type="caution">
    <text evidence="2">The sequence shown here is derived from an EMBL/GenBank/DDBJ whole genome shotgun (WGS) entry which is preliminary data.</text>
</comment>
<reference evidence="2 3" key="1">
    <citation type="journal article" date="2020" name="ISME J.">
        <title>Uncovering the hidden diversity of litter-decomposition mechanisms in mushroom-forming fungi.</title>
        <authorList>
            <person name="Floudas D."/>
            <person name="Bentzer J."/>
            <person name="Ahren D."/>
            <person name="Johansson T."/>
            <person name="Persson P."/>
            <person name="Tunlid A."/>
        </authorList>
    </citation>
    <scope>NUCLEOTIDE SEQUENCE [LARGE SCALE GENOMIC DNA]</scope>
    <source>
        <strain evidence="2 3">CBS 101986</strain>
    </source>
</reference>
<organism evidence="2 3">
    <name type="scientific">Psilocybe cf. subviscida</name>
    <dbReference type="NCBI Taxonomy" id="2480587"/>
    <lineage>
        <taxon>Eukaryota</taxon>
        <taxon>Fungi</taxon>
        <taxon>Dikarya</taxon>
        <taxon>Basidiomycota</taxon>
        <taxon>Agaricomycotina</taxon>
        <taxon>Agaricomycetes</taxon>
        <taxon>Agaricomycetidae</taxon>
        <taxon>Agaricales</taxon>
        <taxon>Agaricineae</taxon>
        <taxon>Strophariaceae</taxon>
        <taxon>Psilocybe</taxon>
    </lineage>
</organism>
<feature type="compositionally biased region" description="Pro residues" evidence="1">
    <location>
        <begin position="141"/>
        <end position="158"/>
    </location>
</feature>
<feature type="compositionally biased region" description="Polar residues" evidence="1">
    <location>
        <begin position="306"/>
        <end position="322"/>
    </location>
</feature>
<protein>
    <submittedName>
        <fullName evidence="2">Uncharacterized protein</fullName>
    </submittedName>
</protein>
<name>A0A8H5B707_9AGAR</name>
<keyword evidence="3" id="KW-1185">Reference proteome</keyword>
<feature type="compositionally biased region" description="Low complexity" evidence="1">
    <location>
        <begin position="123"/>
        <end position="140"/>
    </location>
</feature>
<dbReference type="OrthoDB" id="3120022at2759"/>
<evidence type="ECO:0000313" key="3">
    <source>
        <dbReference type="Proteomes" id="UP000567179"/>
    </source>
</evidence>
<feature type="region of interest" description="Disordered" evidence="1">
    <location>
        <begin position="123"/>
        <end position="158"/>
    </location>
</feature>
<evidence type="ECO:0000313" key="2">
    <source>
        <dbReference type="EMBL" id="KAF5317739.1"/>
    </source>
</evidence>
<evidence type="ECO:0000256" key="1">
    <source>
        <dbReference type="SAM" id="MobiDB-lite"/>
    </source>
</evidence>
<gene>
    <name evidence="2" type="ORF">D9619_012603</name>
</gene>
<accession>A0A8H5B707</accession>
<proteinExistence type="predicted"/>
<dbReference type="EMBL" id="JAACJJ010000032">
    <property type="protein sequence ID" value="KAF5317739.1"/>
    <property type="molecule type" value="Genomic_DNA"/>
</dbReference>
<dbReference type="Proteomes" id="UP000567179">
    <property type="component" value="Unassembled WGS sequence"/>
</dbReference>
<feature type="region of interest" description="Disordered" evidence="1">
    <location>
        <begin position="303"/>
        <end position="368"/>
    </location>
</feature>
<sequence>MSETLTQKHLDLLNLIATSPPPIDSSQMVTKLRRPSLEDLLLSPATATKASNRNSMSGIYVRSRPTSFSEFDMAFDPDYDYADLLARPISQTAIKETLASLGLRLQQGQSLFMQLSQLQGQIQQDESTSTSSAAVVAPTAGRPPKPTRPLPTPDGPPPGYVTIMSSRDVYESDGEEIVYMLEDYKSRHQCMVVDAKDPAPAPDLPLPATPKCPTTPKEEGKGQALVLPANIEAINVDNSEAIVQRHTETTEVSTANTTTAFEEPQKAEYVTSRANKRMGVLGIQATPIKIDIPTVNALSIGADGAETNSRPTTRTRASSKSVTFAPDTVIKREPKRSLSKAGGSKAGEKKSPVEATRSQVGEAGSVTPTAVNAQDQIPTPTVEVFEVNFAELEGTTASAITDSAPGKKVKKKHHFGVYKVIRNVLKRSSGEQKADKPTATIVEEPIRSKTPTPSIATTVGGRPNVLRKPDPAAKLKSSAASVYSVNLAAETGSQKTKKSFRAWSIRSGKGGRKGTTDPVQFPPKESAATGTGLLAPSATHQIGVRRRSASFSGFATIAAPAWDDPVDMDQLIKDAAERLKQNPKREWVYKPKADPILEQGENPIDVGFVLERHVAV</sequence>